<dbReference type="Proteomes" id="UP000261480">
    <property type="component" value="Unplaced"/>
</dbReference>
<reference evidence="1" key="2">
    <citation type="submission" date="2025-09" db="UniProtKB">
        <authorList>
            <consortium name="Ensembl"/>
        </authorList>
    </citation>
    <scope>IDENTIFICATION</scope>
</reference>
<reference evidence="1" key="1">
    <citation type="submission" date="2025-08" db="UniProtKB">
        <authorList>
            <consortium name="Ensembl"/>
        </authorList>
    </citation>
    <scope>IDENTIFICATION</scope>
</reference>
<proteinExistence type="predicted"/>
<organism evidence="1 2">
    <name type="scientific">Poecilia mexicana</name>
    <dbReference type="NCBI Taxonomy" id="48701"/>
    <lineage>
        <taxon>Eukaryota</taxon>
        <taxon>Metazoa</taxon>
        <taxon>Chordata</taxon>
        <taxon>Craniata</taxon>
        <taxon>Vertebrata</taxon>
        <taxon>Euteleostomi</taxon>
        <taxon>Actinopterygii</taxon>
        <taxon>Neopterygii</taxon>
        <taxon>Teleostei</taxon>
        <taxon>Neoteleostei</taxon>
        <taxon>Acanthomorphata</taxon>
        <taxon>Ovalentaria</taxon>
        <taxon>Atherinomorphae</taxon>
        <taxon>Cyprinodontiformes</taxon>
        <taxon>Poeciliidae</taxon>
        <taxon>Poeciliinae</taxon>
        <taxon>Poecilia</taxon>
    </lineage>
</organism>
<keyword evidence="2" id="KW-1185">Reference proteome</keyword>
<name>A0A3B3YJI7_9TELE</name>
<dbReference type="Ensembl" id="ENSPMET00000000599.1">
    <property type="protein sequence ID" value="ENSPMEP00000027200.1"/>
    <property type="gene ID" value="ENSPMEG00000011413.1"/>
</dbReference>
<protein>
    <submittedName>
        <fullName evidence="1">Uncharacterized protein</fullName>
    </submittedName>
</protein>
<sequence>MVFKGSIHLLTYFSTSQCSNCKQVVFNIESFKHLKLTDTRMEVSSRRVLLRHLEPARPLRRCVHVNVEPQINAAAGEQPLMEQESTVGIEQFLKIFNLHKQKKVERICYTRDFLIGLASCPEAKKRPEYLPDHPIVLPEARDPGQQELGVTQWNGVKEDV</sequence>
<accession>A0A3B3YJI7</accession>
<evidence type="ECO:0000313" key="1">
    <source>
        <dbReference type="Ensembl" id="ENSPMEP00000027200.1"/>
    </source>
</evidence>
<evidence type="ECO:0000313" key="2">
    <source>
        <dbReference type="Proteomes" id="UP000261480"/>
    </source>
</evidence>
<dbReference type="AlphaFoldDB" id="A0A3B3YJI7"/>